<proteinExistence type="predicted"/>
<protein>
    <submittedName>
        <fullName evidence="1">Uncharacterized protein</fullName>
    </submittedName>
</protein>
<dbReference type="Proteomes" id="UP000017118">
    <property type="component" value="Chromosome"/>
</dbReference>
<keyword evidence="2" id="KW-1185">Reference proteome</keyword>
<dbReference type="PATRIC" id="fig|1345695.10.peg.3786"/>
<dbReference type="KEGG" id="csb:CLSA_c16660"/>
<evidence type="ECO:0000313" key="2">
    <source>
        <dbReference type="Proteomes" id="UP000017118"/>
    </source>
</evidence>
<reference evidence="1 2" key="1">
    <citation type="journal article" date="2013" name="Genome Announc.">
        <title>Complete Genome Sequence of the Solvent Producer Clostridium saccharobutylicum NCP262 (DSM 13864).</title>
        <authorList>
            <person name="Poehlein A."/>
            <person name="Hartwich K."/>
            <person name="Krabben P."/>
            <person name="Ehrenreich A."/>
            <person name="Liebl W."/>
            <person name="Durre P."/>
            <person name="Gottschalk G."/>
            <person name="Daniel R."/>
        </authorList>
    </citation>
    <scope>NUCLEOTIDE SEQUENCE [LARGE SCALE GENOMIC DNA]</scope>
    <source>
        <strain evidence="1">DSM 13864</strain>
    </source>
</reference>
<dbReference type="HOGENOM" id="CLU_1208085_0_0_9"/>
<organism evidence="1 2">
    <name type="scientific">Clostridium saccharobutylicum DSM 13864</name>
    <dbReference type="NCBI Taxonomy" id="1345695"/>
    <lineage>
        <taxon>Bacteria</taxon>
        <taxon>Bacillati</taxon>
        <taxon>Bacillota</taxon>
        <taxon>Clostridia</taxon>
        <taxon>Eubacteriales</taxon>
        <taxon>Clostridiaceae</taxon>
        <taxon>Clostridium</taxon>
    </lineage>
</organism>
<dbReference type="GeneID" id="55474155"/>
<dbReference type="RefSeq" id="WP_022745156.1">
    <property type="nucleotide sequence ID" value="NC_022571.1"/>
</dbReference>
<dbReference type="AlphaFoldDB" id="U5MT85"/>
<accession>U5MT85</accession>
<dbReference type="EMBL" id="CP006721">
    <property type="protein sequence ID" value="AGX42662.1"/>
    <property type="molecule type" value="Genomic_DNA"/>
</dbReference>
<evidence type="ECO:0000313" key="1">
    <source>
        <dbReference type="EMBL" id="AGX42662.1"/>
    </source>
</evidence>
<gene>
    <name evidence="1" type="ORF">CLSA_c16660</name>
</gene>
<name>U5MT85_CLOSA</name>
<sequence>MLLRTETNNINIEYQCNKNRNSNTNSSFFNQLKDSIELNKSKYKVTYMYSKQETLKNINNNISLNYSKEEIEKRRSEIHEMQKEYDNGIYDPNLCMPKVNTKTMEKILDLEIKNNKQNYYDNSGKININKIAEKCGISLNNATPIELQSLRSELKHEGLIDDGIDYNLDIFINRSFSDNFLNGNSSRYDIYNSKKFDVFQKVNFFMKTDYKYNDLINYNIDNNILNFFS</sequence>